<dbReference type="InterPro" id="IPR020479">
    <property type="entry name" value="HD_metazoa"/>
</dbReference>
<dbReference type="AlphaFoldDB" id="A0AAV2IVA8"/>
<feature type="domain" description="Homeobox" evidence="12">
    <location>
        <begin position="75"/>
        <end position="135"/>
    </location>
</feature>
<feature type="region of interest" description="Disordered" evidence="11">
    <location>
        <begin position="29"/>
        <end position="76"/>
    </location>
</feature>
<dbReference type="InterPro" id="IPR017970">
    <property type="entry name" value="Homeobox_CS"/>
</dbReference>
<protein>
    <recommendedName>
        <fullName evidence="12">Homeobox domain-containing protein</fullName>
    </recommendedName>
</protein>
<proteinExistence type="inferred from homology"/>
<keyword evidence="7 9" id="KW-0539">Nucleus</keyword>
<evidence type="ECO:0000256" key="1">
    <source>
        <dbReference type="ARBA" id="ARBA00004123"/>
    </source>
</evidence>
<keyword evidence="14" id="KW-1185">Reference proteome</keyword>
<dbReference type="PANTHER" id="PTHR24333">
    <property type="entry name" value="HOMEO BOX HB9 LIKE A-RELATED"/>
    <property type="match status" value="1"/>
</dbReference>
<dbReference type="SMART" id="SM00389">
    <property type="entry name" value="HOX"/>
    <property type="match status" value="1"/>
</dbReference>
<dbReference type="InterPro" id="IPR001356">
    <property type="entry name" value="HD"/>
</dbReference>
<evidence type="ECO:0000256" key="9">
    <source>
        <dbReference type="PROSITE-ProRule" id="PRU00108"/>
    </source>
</evidence>
<evidence type="ECO:0000256" key="6">
    <source>
        <dbReference type="ARBA" id="ARBA00023163"/>
    </source>
</evidence>
<dbReference type="CDD" id="cd00086">
    <property type="entry name" value="homeodomain"/>
    <property type="match status" value="1"/>
</dbReference>
<evidence type="ECO:0000313" key="13">
    <source>
        <dbReference type="EMBL" id="CAL1568028.1"/>
    </source>
</evidence>
<keyword evidence="6" id="KW-0804">Transcription</keyword>
<sequence>MQAVTGALTHTSFSVEDILDPRKFITHRRPVQHAPLETSELQTPKESQDCEVHVSSDSSSPDEEEEEHRDAKRKSKTRRIRTAFTLEQLQILERSFKRCHYLSVLERHNIASHLCLSETQVKIWFQNRRTKWKKERQLGQEEEEEQCGFVPMSFPSQPSLFYAPVTYNTLCRPQTFGHMFVPSPLPSHLFYNL</sequence>
<keyword evidence="5 9" id="KW-0371">Homeobox</keyword>
<evidence type="ECO:0000256" key="2">
    <source>
        <dbReference type="ARBA" id="ARBA00022473"/>
    </source>
</evidence>
<organism evidence="13 14">
    <name type="scientific">Knipowitschia caucasica</name>
    <name type="common">Caucasian dwarf goby</name>
    <name type="synonym">Pomatoschistus caucasicus</name>
    <dbReference type="NCBI Taxonomy" id="637954"/>
    <lineage>
        <taxon>Eukaryota</taxon>
        <taxon>Metazoa</taxon>
        <taxon>Chordata</taxon>
        <taxon>Craniata</taxon>
        <taxon>Vertebrata</taxon>
        <taxon>Euteleostomi</taxon>
        <taxon>Actinopterygii</taxon>
        <taxon>Neopterygii</taxon>
        <taxon>Teleostei</taxon>
        <taxon>Neoteleostei</taxon>
        <taxon>Acanthomorphata</taxon>
        <taxon>Gobiaria</taxon>
        <taxon>Gobiiformes</taxon>
        <taxon>Gobioidei</taxon>
        <taxon>Gobiidae</taxon>
        <taxon>Gobiinae</taxon>
        <taxon>Knipowitschia</taxon>
    </lineage>
</organism>
<accession>A0AAV2IVA8</accession>
<feature type="DNA-binding region" description="Homeobox" evidence="9">
    <location>
        <begin position="77"/>
        <end position="136"/>
    </location>
</feature>
<dbReference type="InterPro" id="IPR009057">
    <property type="entry name" value="Homeodomain-like_sf"/>
</dbReference>
<keyword evidence="2" id="KW-0217">Developmental protein</keyword>
<comment type="subcellular location">
    <subcellularLocation>
        <location evidence="1 9 10">Nucleus</location>
    </subcellularLocation>
</comment>
<dbReference type="Gene3D" id="1.10.10.60">
    <property type="entry name" value="Homeodomain-like"/>
    <property type="match status" value="1"/>
</dbReference>
<evidence type="ECO:0000256" key="7">
    <source>
        <dbReference type="ARBA" id="ARBA00023242"/>
    </source>
</evidence>
<dbReference type="GO" id="GO:0005634">
    <property type="term" value="C:nucleus"/>
    <property type="evidence" value="ECO:0007669"/>
    <property type="project" value="UniProtKB-SubCell"/>
</dbReference>
<evidence type="ECO:0000256" key="10">
    <source>
        <dbReference type="RuleBase" id="RU000682"/>
    </source>
</evidence>
<name>A0AAV2IVA8_KNICA</name>
<evidence type="ECO:0000256" key="3">
    <source>
        <dbReference type="ARBA" id="ARBA00023015"/>
    </source>
</evidence>
<dbReference type="PROSITE" id="PS00027">
    <property type="entry name" value="HOMEOBOX_1"/>
    <property type="match status" value="1"/>
</dbReference>
<keyword evidence="3" id="KW-0805">Transcription regulation</keyword>
<dbReference type="GO" id="GO:0003677">
    <property type="term" value="F:DNA binding"/>
    <property type="evidence" value="ECO:0007669"/>
    <property type="project" value="UniProtKB-UniRule"/>
</dbReference>
<evidence type="ECO:0000256" key="11">
    <source>
        <dbReference type="SAM" id="MobiDB-lite"/>
    </source>
</evidence>
<evidence type="ECO:0000256" key="4">
    <source>
        <dbReference type="ARBA" id="ARBA00023125"/>
    </source>
</evidence>
<gene>
    <name evidence="13" type="ORF">KC01_LOCUS729</name>
</gene>
<dbReference type="EMBL" id="OZ035823">
    <property type="protein sequence ID" value="CAL1568028.1"/>
    <property type="molecule type" value="Genomic_DNA"/>
</dbReference>
<dbReference type="GO" id="GO:0000981">
    <property type="term" value="F:DNA-binding transcription factor activity, RNA polymerase II-specific"/>
    <property type="evidence" value="ECO:0007669"/>
    <property type="project" value="InterPro"/>
</dbReference>
<dbReference type="Proteomes" id="UP001497482">
    <property type="component" value="Chromosome 1"/>
</dbReference>
<evidence type="ECO:0000259" key="12">
    <source>
        <dbReference type="PROSITE" id="PS50071"/>
    </source>
</evidence>
<keyword evidence="4 9" id="KW-0238">DNA-binding</keyword>
<dbReference type="PROSITE" id="PS50071">
    <property type="entry name" value="HOMEOBOX_2"/>
    <property type="match status" value="1"/>
</dbReference>
<evidence type="ECO:0000256" key="8">
    <source>
        <dbReference type="ARBA" id="ARBA00038196"/>
    </source>
</evidence>
<evidence type="ECO:0000313" key="14">
    <source>
        <dbReference type="Proteomes" id="UP001497482"/>
    </source>
</evidence>
<dbReference type="InterPro" id="IPR050848">
    <property type="entry name" value="Homeobox_TF"/>
</dbReference>
<dbReference type="SUPFAM" id="SSF46689">
    <property type="entry name" value="Homeodomain-like"/>
    <property type="match status" value="1"/>
</dbReference>
<dbReference type="Pfam" id="PF00046">
    <property type="entry name" value="Homeodomain"/>
    <property type="match status" value="1"/>
</dbReference>
<evidence type="ECO:0000256" key="5">
    <source>
        <dbReference type="ARBA" id="ARBA00023155"/>
    </source>
</evidence>
<dbReference type="PANTHER" id="PTHR24333:SF5">
    <property type="entry name" value="VENT HOMEOBOX"/>
    <property type="match status" value="1"/>
</dbReference>
<comment type="similarity">
    <text evidence="8">Belongs to the BAR homeobox family.</text>
</comment>
<dbReference type="PRINTS" id="PR00024">
    <property type="entry name" value="HOMEOBOX"/>
</dbReference>
<reference evidence="13 14" key="1">
    <citation type="submission" date="2024-04" db="EMBL/GenBank/DDBJ databases">
        <authorList>
            <person name="Waldvogel A.-M."/>
            <person name="Schoenle A."/>
        </authorList>
    </citation>
    <scope>NUCLEOTIDE SEQUENCE [LARGE SCALE GENOMIC DNA]</scope>
</reference>